<proteinExistence type="predicted"/>
<evidence type="ECO:0000313" key="1">
    <source>
        <dbReference type="EMBL" id="EMY76210.1"/>
    </source>
</evidence>
<dbReference type="Proteomes" id="UP000012313">
    <property type="component" value="Unassembled WGS sequence"/>
</dbReference>
<comment type="caution">
    <text evidence="1">The sequence shown here is derived from an EMBL/GenBank/DDBJ whole genome shotgun (WGS) entry which is preliminary data.</text>
</comment>
<dbReference type="AlphaFoldDB" id="N1WB90"/>
<keyword evidence="2" id="KW-1185">Reference proteome</keyword>
<name>N1WB90_9LEPT</name>
<sequence>MPKSLASFYCQKEKDFLTFLAKTRVIQKRYFRLDFLRFLPTLSYSRMKEELHWEVEVEWRTGGRFSAL</sequence>
<gene>
    <name evidence="1" type="ORF">LEP1GSC060_1454</name>
</gene>
<organism evidence="1 2">
    <name type="scientific">Leptospira weilii serovar Ranarum str. ICFT</name>
    <dbReference type="NCBI Taxonomy" id="1218598"/>
    <lineage>
        <taxon>Bacteria</taxon>
        <taxon>Pseudomonadati</taxon>
        <taxon>Spirochaetota</taxon>
        <taxon>Spirochaetia</taxon>
        <taxon>Leptospirales</taxon>
        <taxon>Leptospiraceae</taxon>
        <taxon>Leptospira</taxon>
    </lineage>
</organism>
<reference evidence="1" key="1">
    <citation type="submission" date="2013-03" db="EMBL/GenBank/DDBJ databases">
        <authorList>
            <person name="Harkins D.M."/>
            <person name="Durkin A.S."/>
            <person name="Brinkac L.M."/>
            <person name="Haft D.H."/>
            <person name="Selengut J.D."/>
            <person name="Sanka R."/>
            <person name="DePew J."/>
            <person name="Purushe J."/>
            <person name="Hartskeerl R.A."/>
            <person name="Ahmed A."/>
            <person name="van der Linden H."/>
            <person name="Goris M.G.A."/>
            <person name="Vinetz J.M."/>
            <person name="Sutton G.G."/>
            <person name="Nierman W.C."/>
            <person name="Fouts D.E."/>
        </authorList>
    </citation>
    <scope>NUCLEOTIDE SEQUENCE [LARGE SCALE GENOMIC DNA]</scope>
    <source>
        <strain evidence="1">ICFT</strain>
    </source>
</reference>
<protein>
    <submittedName>
        <fullName evidence="1">Uncharacterized protein</fullName>
    </submittedName>
</protein>
<dbReference type="EMBL" id="AOHC02000052">
    <property type="protein sequence ID" value="EMY76210.1"/>
    <property type="molecule type" value="Genomic_DNA"/>
</dbReference>
<accession>N1WB90</accession>
<evidence type="ECO:0000313" key="2">
    <source>
        <dbReference type="Proteomes" id="UP000012313"/>
    </source>
</evidence>